<dbReference type="InterPro" id="IPR012464">
    <property type="entry name" value="DUF1676"/>
</dbReference>
<evidence type="ECO:0000313" key="5">
    <source>
        <dbReference type="Proteomes" id="UP001562425"/>
    </source>
</evidence>
<reference evidence="4 5" key="1">
    <citation type="submission" date="2024-05" db="EMBL/GenBank/DDBJ databases">
        <title>Culex pipiens pipiens assembly and annotation.</title>
        <authorList>
            <person name="Alout H."/>
            <person name="Durand T."/>
        </authorList>
    </citation>
    <scope>NUCLEOTIDE SEQUENCE [LARGE SCALE GENOMIC DNA]</scope>
    <source>
        <strain evidence="4">HA-2024</strain>
        <tissue evidence="4">Whole body</tissue>
    </source>
</reference>
<name>A0ABD1DMH8_CULPP</name>
<sequence length="633" mass="70371">MASFKVVCSVLCVLVAVQTATAAEDGTVRALRKVYSLCEDSDELLKCIKVQALKLTDRAIKLPSIKLVDGLAVVKKVDEQRSLNEAAPLNESELNKMSSAKIDELLFQRAARFMDSHQLSLNVPRMFASGQQETGRLVEEGRKKMKKYLGPFLAAMAIKGGILTMVYHSIAIVAGKALIIGKIALVISAIIGLKKLVTPEGHEKTTYEIVKHPHVQQSHSYSSNHGEFDTHEGGQFHRSFGNSISDDMQMQDREYPVLEHLSRADDLLVSSTSLRTTSAAEAPNRLDTQRALSFYYQNVRGLRTKIDDLFLAVIDCDYDVIVLTETWLDDEIFSPQLFGTGYVVYRNDRDTVRTGKKTGGGICIAVSKKFDSTEFPVPTDASSLEQLWVVINGVADQKLYVGSVYISPDLARNSAVIESHFNSASAVAEAMRPNDLHLLLGDYNQPKITWTKFNSRHAHPSSSSASYPLSSSTLLDGVALLGMKQLNDVSNNLNRTLDLVLIDDDSVNYCSVAEAPEALLRIDPPHPPLEVTVSLRMPVPFIDEPDTRSYNFYKADFPALNRALLGVNWNALNEMQNVDEAVAFFNSTLKTAFRDHVPTRAPPRKPPWSNDRMKKLKRRRAAALRKYSARRNP</sequence>
<evidence type="ECO:0000256" key="2">
    <source>
        <dbReference type="SAM" id="SignalP"/>
    </source>
</evidence>
<dbReference type="Pfam" id="PF07898">
    <property type="entry name" value="DUF1676"/>
    <property type="match status" value="1"/>
</dbReference>
<feature type="signal peptide" evidence="2">
    <location>
        <begin position="1"/>
        <end position="22"/>
    </location>
</feature>
<feature type="compositionally biased region" description="Basic residues" evidence="1">
    <location>
        <begin position="614"/>
        <end position="633"/>
    </location>
</feature>
<dbReference type="AlphaFoldDB" id="A0ABD1DMH8"/>
<dbReference type="PANTHER" id="PTHR21879">
    <property type="entry name" value="FI03362P-RELATED-RELATED"/>
    <property type="match status" value="1"/>
</dbReference>
<organism evidence="4 5">
    <name type="scientific">Culex pipiens pipiens</name>
    <name type="common">Northern house mosquito</name>
    <dbReference type="NCBI Taxonomy" id="38569"/>
    <lineage>
        <taxon>Eukaryota</taxon>
        <taxon>Metazoa</taxon>
        <taxon>Ecdysozoa</taxon>
        <taxon>Arthropoda</taxon>
        <taxon>Hexapoda</taxon>
        <taxon>Insecta</taxon>
        <taxon>Pterygota</taxon>
        <taxon>Neoptera</taxon>
        <taxon>Endopterygota</taxon>
        <taxon>Diptera</taxon>
        <taxon>Nematocera</taxon>
        <taxon>Culicoidea</taxon>
        <taxon>Culicidae</taxon>
        <taxon>Culicinae</taxon>
        <taxon>Culicini</taxon>
        <taxon>Culex</taxon>
        <taxon>Culex</taxon>
    </lineage>
</organism>
<dbReference type="InterPro" id="IPR005135">
    <property type="entry name" value="Endo/exonuclease/phosphatase"/>
</dbReference>
<dbReference type="PANTHER" id="PTHR21879:SF7">
    <property type="entry name" value="OSIRIS 11"/>
    <property type="match status" value="1"/>
</dbReference>
<dbReference type="InterPro" id="IPR036691">
    <property type="entry name" value="Endo/exonu/phosph_ase_sf"/>
</dbReference>
<evidence type="ECO:0000259" key="3">
    <source>
        <dbReference type="Pfam" id="PF03372"/>
    </source>
</evidence>
<proteinExistence type="predicted"/>
<feature type="chain" id="PRO_5044814578" description="Endonuclease/exonuclease/phosphatase domain-containing protein" evidence="2">
    <location>
        <begin position="23"/>
        <end position="633"/>
    </location>
</feature>
<keyword evidence="5" id="KW-1185">Reference proteome</keyword>
<dbReference type="EMBL" id="JBEHCU010005194">
    <property type="protein sequence ID" value="KAL1400594.1"/>
    <property type="molecule type" value="Genomic_DNA"/>
</dbReference>
<keyword evidence="2" id="KW-0732">Signal</keyword>
<feature type="non-terminal residue" evidence="4">
    <location>
        <position position="633"/>
    </location>
</feature>
<accession>A0ABD1DMH8</accession>
<evidence type="ECO:0000313" key="4">
    <source>
        <dbReference type="EMBL" id="KAL1400594.1"/>
    </source>
</evidence>
<protein>
    <recommendedName>
        <fullName evidence="3">Endonuclease/exonuclease/phosphatase domain-containing protein</fullName>
    </recommendedName>
</protein>
<dbReference type="Proteomes" id="UP001562425">
    <property type="component" value="Unassembled WGS sequence"/>
</dbReference>
<comment type="caution">
    <text evidence="4">The sequence shown here is derived from an EMBL/GenBank/DDBJ whole genome shotgun (WGS) entry which is preliminary data.</text>
</comment>
<feature type="domain" description="Endonuclease/exonuclease/phosphatase" evidence="3">
    <location>
        <begin position="298"/>
        <end position="508"/>
    </location>
</feature>
<evidence type="ECO:0000256" key="1">
    <source>
        <dbReference type="SAM" id="MobiDB-lite"/>
    </source>
</evidence>
<dbReference type="Gene3D" id="3.60.10.10">
    <property type="entry name" value="Endonuclease/exonuclease/phosphatase"/>
    <property type="match status" value="1"/>
</dbReference>
<gene>
    <name evidence="4" type="ORF">pipiens_007296</name>
</gene>
<dbReference type="SUPFAM" id="SSF56219">
    <property type="entry name" value="DNase I-like"/>
    <property type="match status" value="1"/>
</dbReference>
<dbReference type="Pfam" id="PF03372">
    <property type="entry name" value="Exo_endo_phos"/>
    <property type="match status" value="1"/>
</dbReference>
<feature type="region of interest" description="Disordered" evidence="1">
    <location>
        <begin position="597"/>
        <end position="633"/>
    </location>
</feature>